<dbReference type="AlphaFoldDB" id="A0AAN9M2X4"/>
<dbReference type="EMBL" id="JAYMYR010000008">
    <property type="protein sequence ID" value="KAK7346812.1"/>
    <property type="molecule type" value="Genomic_DNA"/>
</dbReference>
<accession>A0AAN9M2X4</accession>
<sequence>MNIGDVRILRYCNFIYSLKLKCLFEEVKLKHQPSLGFFLPPPNQFEFEPAAYEFQKFQSQLKPPSYQYLKFQNSTNLE</sequence>
<dbReference type="Proteomes" id="UP001374584">
    <property type="component" value="Unassembled WGS sequence"/>
</dbReference>
<organism evidence="1 2">
    <name type="scientific">Phaseolus coccineus</name>
    <name type="common">Scarlet runner bean</name>
    <name type="synonym">Phaseolus multiflorus</name>
    <dbReference type="NCBI Taxonomy" id="3886"/>
    <lineage>
        <taxon>Eukaryota</taxon>
        <taxon>Viridiplantae</taxon>
        <taxon>Streptophyta</taxon>
        <taxon>Embryophyta</taxon>
        <taxon>Tracheophyta</taxon>
        <taxon>Spermatophyta</taxon>
        <taxon>Magnoliopsida</taxon>
        <taxon>eudicotyledons</taxon>
        <taxon>Gunneridae</taxon>
        <taxon>Pentapetalae</taxon>
        <taxon>rosids</taxon>
        <taxon>fabids</taxon>
        <taxon>Fabales</taxon>
        <taxon>Fabaceae</taxon>
        <taxon>Papilionoideae</taxon>
        <taxon>50 kb inversion clade</taxon>
        <taxon>NPAAA clade</taxon>
        <taxon>indigoferoid/millettioid clade</taxon>
        <taxon>Phaseoleae</taxon>
        <taxon>Phaseolus</taxon>
    </lineage>
</organism>
<evidence type="ECO:0000313" key="2">
    <source>
        <dbReference type="Proteomes" id="UP001374584"/>
    </source>
</evidence>
<comment type="caution">
    <text evidence="1">The sequence shown here is derived from an EMBL/GenBank/DDBJ whole genome shotgun (WGS) entry which is preliminary data.</text>
</comment>
<reference evidence="1 2" key="1">
    <citation type="submission" date="2024-01" db="EMBL/GenBank/DDBJ databases">
        <title>The genomes of 5 underutilized Papilionoideae crops provide insights into root nodulation and disease resistanc.</title>
        <authorList>
            <person name="Jiang F."/>
        </authorList>
    </citation>
    <scope>NUCLEOTIDE SEQUENCE [LARGE SCALE GENOMIC DNA]</scope>
    <source>
        <strain evidence="1">JINMINGXINNONG_FW02</strain>
        <tissue evidence="1">Leaves</tissue>
    </source>
</reference>
<name>A0AAN9M2X4_PHACN</name>
<keyword evidence="2" id="KW-1185">Reference proteome</keyword>
<proteinExistence type="predicted"/>
<evidence type="ECO:0000313" key="1">
    <source>
        <dbReference type="EMBL" id="KAK7346812.1"/>
    </source>
</evidence>
<gene>
    <name evidence="1" type="ORF">VNO80_21335</name>
</gene>
<protein>
    <submittedName>
        <fullName evidence="1">Uncharacterized protein</fullName>
    </submittedName>
</protein>